<feature type="compositionally biased region" description="Polar residues" evidence="4">
    <location>
        <begin position="681"/>
        <end position="695"/>
    </location>
</feature>
<comment type="caution">
    <text evidence="7">The sequence shown here is derived from an EMBL/GenBank/DDBJ whole genome shotgun (WGS) entry which is preliminary data.</text>
</comment>
<protein>
    <recommendedName>
        <fullName evidence="6">SHSP domain-containing protein</fullName>
    </recommendedName>
</protein>
<feature type="domain" description="SHSP" evidence="6">
    <location>
        <begin position="534"/>
        <end position="637"/>
    </location>
</feature>
<feature type="compositionally biased region" description="Basic and acidic residues" evidence="4">
    <location>
        <begin position="377"/>
        <end position="390"/>
    </location>
</feature>
<comment type="similarity">
    <text evidence="2 3">Belongs to the small heat shock protein (HSP20) family.</text>
</comment>
<name>A0A9J6AQ05_SOLCO</name>
<keyword evidence="5" id="KW-0472">Membrane</keyword>
<dbReference type="InterPro" id="IPR008978">
    <property type="entry name" value="HSP20-like_chaperone"/>
</dbReference>
<organism evidence="7 8">
    <name type="scientific">Solanum commersonii</name>
    <name type="common">Commerson's wild potato</name>
    <name type="synonym">Commerson's nightshade</name>
    <dbReference type="NCBI Taxonomy" id="4109"/>
    <lineage>
        <taxon>Eukaryota</taxon>
        <taxon>Viridiplantae</taxon>
        <taxon>Streptophyta</taxon>
        <taxon>Embryophyta</taxon>
        <taxon>Tracheophyta</taxon>
        <taxon>Spermatophyta</taxon>
        <taxon>Magnoliopsida</taxon>
        <taxon>eudicotyledons</taxon>
        <taxon>Gunneridae</taxon>
        <taxon>Pentapetalae</taxon>
        <taxon>asterids</taxon>
        <taxon>lamiids</taxon>
        <taxon>Solanales</taxon>
        <taxon>Solanaceae</taxon>
        <taxon>Solanoideae</taxon>
        <taxon>Solaneae</taxon>
        <taxon>Solanum</taxon>
    </lineage>
</organism>
<feature type="domain" description="SHSP" evidence="6">
    <location>
        <begin position="10"/>
        <end position="123"/>
    </location>
</feature>
<evidence type="ECO:0000256" key="5">
    <source>
        <dbReference type="SAM" id="Phobius"/>
    </source>
</evidence>
<keyword evidence="5" id="KW-1133">Transmembrane helix</keyword>
<dbReference type="EMBL" id="JACXVP010000002">
    <property type="protein sequence ID" value="KAG5626409.1"/>
    <property type="molecule type" value="Genomic_DNA"/>
</dbReference>
<dbReference type="CDD" id="cd06464">
    <property type="entry name" value="ACD_sHsps-like"/>
    <property type="match status" value="2"/>
</dbReference>
<keyword evidence="1" id="KW-0346">Stress response</keyword>
<dbReference type="OrthoDB" id="1431247at2759"/>
<feature type="compositionally biased region" description="Basic and acidic residues" evidence="4">
    <location>
        <begin position="126"/>
        <end position="144"/>
    </location>
</feature>
<feature type="transmembrane region" description="Helical" evidence="5">
    <location>
        <begin position="996"/>
        <end position="1016"/>
    </location>
</feature>
<sequence length="1024" mass="113512">MATGPRGGGVGPNRASPPVYEDFRLVSERHQEAGAEKLLISLPGFMKESIRVSTEGKNTVRVGGELFIGSNTWRRFQEDFQAPDDCNMKRINGKFEDGMLTITMPRKMPRQLLDEQTKQFPHRIHQKDDHIPPRNNHSTDETPRKPTPLKPTAQHADKDKDSTRNETLGSAESSKTQKGNNVPPRTAYPTTEAAPRKPTPLKPTAQLPKPQHAHKDQDSTRHETLGSAESSKTQKGDNVPPRTTYPTTEAAPRKPAPLKPTAQLPKPQNADKDQDSGVKENKFSDDQLMSTESSKTQKGDKNIDFPALRTIPLGKTSGEKEKSKDEKKILEGLVGSIEPKGDNVPPRTTYPTTEDAPRKPTPSKPTAQLPKPQNADKYQDSGVKENKLFDDQLMNVESSKTQKGDEDIDFPSLRTTPLGKTSGEREKTKDEKKTLEGLVGSIESKIQKSKEENLDHNRTQLIESGKEVEMKERHDAGGKIVSEKSEDLRKKFQEKVEQKGSKEKGSTKTEKMATRPRGGGAGPNRPNRGPAARPVYEDFRPVYERHQDEEAEKLIIYLPGFMKESIRVSTEGKNTVRVRGERFVGGNTWHRFQEDFQAPDDCNMRGIHAKFENGILIITMPWKMPKQLLDEHKKQSPPIIPHKDDNIPPRTTHPTVETPRKPTPLKPTTQHADKDQDSTRNETLGSAESSKTQKGNNVPPNTTYPTTEAAPRKPTPLKPTAQLPKPQHAHKDQDSTRNETSGSAESSKTQKGDNVPPRTTYPTTEAAPRKPTPLKPTAQLPKPQHADKDQDSTRNETMGSAESSKAQKGDNVPPKTTYPTIQAAPRKPAPLKPTAQLPKPENADKDPDSRVKEMKFFDDQLMSPESSKTQKGDEDIDFPALRATPLGKTSGEREKPKDEKKILEGLVGSIEPKIQNRTQLIRSGKDVKKKESHDAGGKIVAEKIKNLREEFQEKVGQKGSKEKGSTSNVAAGTSFYPGSIGNLKKSLVELNEERQLLVNAGAAVMVIMALGVYAYYSIGSGRTE</sequence>
<dbReference type="PROSITE" id="PS01031">
    <property type="entry name" value="SHSP"/>
    <property type="match status" value="2"/>
</dbReference>
<feature type="compositionally biased region" description="Polar residues" evidence="4">
    <location>
        <begin position="165"/>
        <end position="180"/>
    </location>
</feature>
<feature type="region of interest" description="Disordered" evidence="4">
    <location>
        <begin position="121"/>
        <end position="533"/>
    </location>
</feature>
<keyword evidence="8" id="KW-1185">Reference proteome</keyword>
<dbReference type="InterPro" id="IPR031107">
    <property type="entry name" value="Small_HSP"/>
</dbReference>
<evidence type="ECO:0000313" key="7">
    <source>
        <dbReference type="EMBL" id="KAG5626409.1"/>
    </source>
</evidence>
<feature type="compositionally biased region" description="Basic and acidic residues" evidence="4">
    <location>
        <begin position="269"/>
        <end position="285"/>
    </location>
</feature>
<feature type="compositionally biased region" description="Basic and acidic residues" evidence="4">
    <location>
        <begin position="784"/>
        <end position="794"/>
    </location>
</feature>
<feature type="compositionally biased region" description="Low complexity" evidence="4">
    <location>
        <begin position="523"/>
        <end position="533"/>
    </location>
</feature>
<reference evidence="7 8" key="1">
    <citation type="submission" date="2020-09" db="EMBL/GenBank/DDBJ databases">
        <title>De no assembly of potato wild relative species, Solanum commersonii.</title>
        <authorList>
            <person name="Cho K."/>
        </authorList>
    </citation>
    <scope>NUCLEOTIDE SEQUENCE [LARGE SCALE GENOMIC DNA]</scope>
    <source>
        <strain evidence="7">LZ3.2</strain>
        <tissue evidence="7">Leaf</tissue>
    </source>
</reference>
<feature type="compositionally biased region" description="Basic and acidic residues" evidence="4">
    <location>
        <begin position="317"/>
        <end position="330"/>
    </location>
</feature>
<evidence type="ECO:0000256" key="3">
    <source>
        <dbReference type="RuleBase" id="RU003616"/>
    </source>
</evidence>
<evidence type="ECO:0000256" key="2">
    <source>
        <dbReference type="PROSITE-ProRule" id="PRU00285"/>
    </source>
</evidence>
<feature type="compositionally biased region" description="Basic and acidic residues" evidence="4">
    <location>
        <begin position="671"/>
        <end position="680"/>
    </location>
</feature>
<feature type="compositionally biased region" description="Polar residues" evidence="4">
    <location>
        <begin position="738"/>
        <end position="749"/>
    </location>
</feature>
<evidence type="ECO:0000259" key="6">
    <source>
        <dbReference type="PROSITE" id="PS01031"/>
    </source>
</evidence>
<feature type="compositionally biased region" description="Basic and acidic residues" evidence="4">
    <location>
        <begin position="841"/>
        <end position="858"/>
    </location>
</feature>
<feature type="compositionally biased region" description="Basic and acidic residues" evidence="4">
    <location>
        <begin position="445"/>
        <end position="513"/>
    </location>
</feature>
<dbReference type="SUPFAM" id="SSF49764">
    <property type="entry name" value="HSP20-like chaperones"/>
    <property type="match status" value="2"/>
</dbReference>
<dbReference type="AlphaFoldDB" id="A0A9J6AQ05"/>
<feature type="compositionally biased region" description="Basic and acidic residues" evidence="4">
    <location>
        <begin position="155"/>
        <end position="164"/>
    </location>
</feature>
<keyword evidence="5" id="KW-0812">Transmembrane</keyword>
<dbReference type="Gene3D" id="2.60.40.790">
    <property type="match status" value="2"/>
</dbReference>
<dbReference type="Proteomes" id="UP000824120">
    <property type="component" value="Chromosome 2"/>
</dbReference>
<evidence type="ECO:0000256" key="4">
    <source>
        <dbReference type="SAM" id="MobiDB-lite"/>
    </source>
</evidence>
<dbReference type="InterPro" id="IPR002068">
    <property type="entry name" value="A-crystallin/Hsp20_dom"/>
</dbReference>
<feature type="compositionally biased region" description="Basic and acidic residues" evidence="4">
    <location>
        <begin position="213"/>
        <end position="224"/>
    </location>
</feature>
<feature type="region of interest" description="Disordered" evidence="4">
    <location>
        <begin position="630"/>
        <end position="900"/>
    </location>
</feature>
<evidence type="ECO:0000256" key="1">
    <source>
        <dbReference type="ARBA" id="ARBA00023016"/>
    </source>
</evidence>
<feature type="compositionally biased region" description="Basic and acidic residues" evidence="4">
    <location>
        <begin position="422"/>
        <end position="435"/>
    </location>
</feature>
<feature type="compositionally biased region" description="Basic and acidic residues" evidence="4">
    <location>
        <begin position="890"/>
        <end position="900"/>
    </location>
</feature>
<feature type="compositionally biased region" description="Low complexity" evidence="4">
    <location>
        <begin position="696"/>
        <end position="707"/>
    </location>
</feature>
<feature type="compositionally biased region" description="Polar residues" evidence="4">
    <location>
        <begin position="795"/>
        <end position="806"/>
    </location>
</feature>
<dbReference type="Pfam" id="PF00011">
    <property type="entry name" value="HSP20"/>
    <property type="match status" value="2"/>
</dbReference>
<dbReference type="PANTHER" id="PTHR11527">
    <property type="entry name" value="HEAT-SHOCK PROTEIN 20 FAMILY MEMBER"/>
    <property type="match status" value="1"/>
</dbReference>
<proteinExistence type="inferred from homology"/>
<accession>A0A9J6AQ05</accession>
<evidence type="ECO:0000313" key="8">
    <source>
        <dbReference type="Proteomes" id="UP000824120"/>
    </source>
</evidence>
<gene>
    <name evidence="7" type="ORF">H5410_011627</name>
</gene>